<sequence>MNDLIVPIVTVVLSLISILSCGFVIYIYGRFRELRNDQFTIVLQIILFDLIYDLILFSDSIGYLFLRNTTFQLSEKPVLCQAQSFFSVYSVLSSTFWTSIIIHSLYISLRESEPNQYMQSYYPGLGYGIPLIISIIPIIIDAYGQYYPMPQTNCFFDIYNENMELYILIFFDIPIWTMFLYNIIVIILVIRRITQNSSINQSLYSLFMYPMILLICWIIPGFVNIIGVKSVIWKSIDFGLGSLIGFFDAYWYCYTALTDRLTFESGKITLRIKENSEEQELPKI</sequence>
<reference evidence="8" key="1">
    <citation type="submission" date="2021-01" db="EMBL/GenBank/DDBJ databases">
        <authorList>
            <consortium name="Genoscope - CEA"/>
            <person name="William W."/>
        </authorList>
    </citation>
    <scope>NUCLEOTIDE SEQUENCE</scope>
</reference>
<dbReference type="PANTHER" id="PTHR23112:SF0">
    <property type="entry name" value="TRANSMEMBRANE PROTEIN 116"/>
    <property type="match status" value="1"/>
</dbReference>
<evidence type="ECO:0000256" key="2">
    <source>
        <dbReference type="ARBA" id="ARBA00022692"/>
    </source>
</evidence>
<dbReference type="PROSITE" id="PS50261">
    <property type="entry name" value="G_PROTEIN_RECEP_F2_4"/>
    <property type="match status" value="1"/>
</dbReference>
<evidence type="ECO:0000256" key="4">
    <source>
        <dbReference type="ARBA" id="ARBA00023136"/>
    </source>
</evidence>
<keyword evidence="9" id="KW-1185">Reference proteome</keyword>
<comment type="subcellular location">
    <subcellularLocation>
        <location evidence="1">Membrane</location>
        <topology evidence="1">Multi-pass membrane protein</topology>
    </subcellularLocation>
</comment>
<dbReference type="OMA" id="FITIKHI"/>
<feature type="transmembrane region" description="Helical" evidence="5">
    <location>
        <begin position="6"/>
        <end position="29"/>
    </location>
</feature>
<feature type="transmembrane region" description="Helical" evidence="5">
    <location>
        <begin position="121"/>
        <end position="140"/>
    </location>
</feature>
<gene>
    <name evidence="8" type="ORF">POCTA_138.1.T0580208</name>
</gene>
<dbReference type="GO" id="GO:0007189">
    <property type="term" value="P:adenylate cyclase-activating G protein-coupled receptor signaling pathway"/>
    <property type="evidence" value="ECO:0007669"/>
    <property type="project" value="TreeGrafter"/>
</dbReference>
<dbReference type="SUPFAM" id="SSF81321">
    <property type="entry name" value="Family A G protein-coupled receptor-like"/>
    <property type="match status" value="1"/>
</dbReference>
<feature type="transmembrane region" description="Helical" evidence="5">
    <location>
        <begin position="86"/>
        <end position="109"/>
    </location>
</feature>
<feature type="domain" description="G-protein coupled receptors family 1 profile" evidence="7">
    <location>
        <begin position="20"/>
        <end position="218"/>
    </location>
</feature>
<proteinExistence type="predicted"/>
<keyword evidence="4 5" id="KW-0472">Membrane</keyword>
<protein>
    <recommendedName>
        <fullName evidence="10">G-protein coupled receptors family 2 profile 2 domain-containing protein</fullName>
    </recommendedName>
</protein>
<dbReference type="Pfam" id="PF00002">
    <property type="entry name" value="7tm_2"/>
    <property type="match status" value="1"/>
</dbReference>
<dbReference type="EMBL" id="CAJJDP010000057">
    <property type="protein sequence ID" value="CAD8171586.1"/>
    <property type="molecule type" value="Genomic_DNA"/>
</dbReference>
<evidence type="ECO:0000259" key="7">
    <source>
        <dbReference type="PROSITE" id="PS50262"/>
    </source>
</evidence>
<dbReference type="Proteomes" id="UP000683925">
    <property type="component" value="Unassembled WGS sequence"/>
</dbReference>
<feature type="transmembrane region" description="Helical" evidence="5">
    <location>
        <begin position="202"/>
        <end position="226"/>
    </location>
</feature>
<feature type="transmembrane region" description="Helical" evidence="5">
    <location>
        <begin position="41"/>
        <end position="66"/>
    </location>
</feature>
<evidence type="ECO:0000256" key="3">
    <source>
        <dbReference type="ARBA" id="ARBA00022989"/>
    </source>
</evidence>
<dbReference type="InterPro" id="IPR017452">
    <property type="entry name" value="GPCR_Rhodpsn_7TM"/>
</dbReference>
<comment type="caution">
    <text evidence="8">The sequence shown here is derived from an EMBL/GenBank/DDBJ whole genome shotgun (WGS) entry which is preliminary data.</text>
</comment>
<dbReference type="GO" id="GO:0005886">
    <property type="term" value="C:plasma membrane"/>
    <property type="evidence" value="ECO:0007669"/>
    <property type="project" value="TreeGrafter"/>
</dbReference>
<evidence type="ECO:0000313" key="8">
    <source>
        <dbReference type="EMBL" id="CAD8171586.1"/>
    </source>
</evidence>
<feature type="transmembrane region" description="Helical" evidence="5">
    <location>
        <begin position="238"/>
        <end position="257"/>
    </location>
</feature>
<evidence type="ECO:0000313" key="9">
    <source>
        <dbReference type="Proteomes" id="UP000683925"/>
    </source>
</evidence>
<dbReference type="OrthoDB" id="304456at2759"/>
<feature type="transmembrane region" description="Helical" evidence="5">
    <location>
        <begin position="165"/>
        <end position="190"/>
    </location>
</feature>
<name>A0A8S1V9I3_PAROT</name>
<dbReference type="InterPro" id="IPR000832">
    <property type="entry name" value="GPCR_2_secretin-like"/>
</dbReference>
<dbReference type="PROSITE" id="PS50262">
    <property type="entry name" value="G_PROTEIN_RECEP_F1_2"/>
    <property type="match status" value="1"/>
</dbReference>
<evidence type="ECO:0000256" key="5">
    <source>
        <dbReference type="SAM" id="Phobius"/>
    </source>
</evidence>
<dbReference type="GO" id="GO:0007166">
    <property type="term" value="P:cell surface receptor signaling pathway"/>
    <property type="evidence" value="ECO:0007669"/>
    <property type="project" value="InterPro"/>
</dbReference>
<organism evidence="8 9">
    <name type="scientific">Paramecium octaurelia</name>
    <dbReference type="NCBI Taxonomy" id="43137"/>
    <lineage>
        <taxon>Eukaryota</taxon>
        <taxon>Sar</taxon>
        <taxon>Alveolata</taxon>
        <taxon>Ciliophora</taxon>
        <taxon>Intramacronucleata</taxon>
        <taxon>Oligohymenophorea</taxon>
        <taxon>Peniculida</taxon>
        <taxon>Parameciidae</taxon>
        <taxon>Paramecium</taxon>
    </lineage>
</organism>
<dbReference type="GO" id="GO:0004930">
    <property type="term" value="F:G protein-coupled receptor activity"/>
    <property type="evidence" value="ECO:0007669"/>
    <property type="project" value="InterPro"/>
</dbReference>
<accession>A0A8S1V9I3</accession>
<dbReference type="PANTHER" id="PTHR23112">
    <property type="entry name" value="G PROTEIN-COUPLED RECEPTOR 157-RELATED"/>
    <property type="match status" value="1"/>
</dbReference>
<keyword evidence="3 5" id="KW-1133">Transmembrane helix</keyword>
<dbReference type="AlphaFoldDB" id="A0A8S1V9I3"/>
<evidence type="ECO:0008006" key="10">
    <source>
        <dbReference type="Google" id="ProtNLM"/>
    </source>
</evidence>
<evidence type="ECO:0000256" key="1">
    <source>
        <dbReference type="ARBA" id="ARBA00004141"/>
    </source>
</evidence>
<feature type="domain" description="G-protein coupled receptors family 2 profile 2" evidence="6">
    <location>
        <begin position="6"/>
        <end position="256"/>
    </location>
</feature>
<evidence type="ECO:0000259" key="6">
    <source>
        <dbReference type="PROSITE" id="PS50261"/>
    </source>
</evidence>
<keyword evidence="2 5" id="KW-0812">Transmembrane</keyword>
<dbReference type="InterPro" id="IPR017981">
    <property type="entry name" value="GPCR_2-like_7TM"/>
</dbReference>